<dbReference type="GO" id="GO:0005737">
    <property type="term" value="C:cytoplasm"/>
    <property type="evidence" value="ECO:0007669"/>
    <property type="project" value="TreeGrafter"/>
</dbReference>
<dbReference type="EMBL" id="LK052890">
    <property type="protein sequence ID" value="CDR40583.1"/>
    <property type="molecule type" value="Genomic_DNA"/>
</dbReference>
<accession>A0A061ASI0</accession>
<dbReference type="PhylomeDB" id="A0A061ASI0"/>
<dbReference type="GO" id="GO:0005634">
    <property type="term" value="C:nucleus"/>
    <property type="evidence" value="ECO:0007669"/>
    <property type="project" value="TreeGrafter"/>
</dbReference>
<gene>
    <name evidence="2" type="ORF">CYFA0S_05e02124g</name>
</gene>
<feature type="compositionally biased region" description="Acidic residues" evidence="1">
    <location>
        <begin position="502"/>
        <end position="537"/>
    </location>
</feature>
<name>A0A061ASI0_CYBFA</name>
<evidence type="ECO:0000313" key="2">
    <source>
        <dbReference type="EMBL" id="CDR40583.1"/>
    </source>
</evidence>
<dbReference type="OrthoDB" id="2011986at2759"/>
<feature type="compositionally biased region" description="Polar residues" evidence="1">
    <location>
        <begin position="544"/>
        <end position="553"/>
    </location>
</feature>
<dbReference type="Pfam" id="PF10303">
    <property type="entry name" value="DUF2408"/>
    <property type="match status" value="2"/>
</dbReference>
<dbReference type="PANTHER" id="PTHR28086:SF1">
    <property type="entry name" value="CU(2+) SUPPRESSING AND BLEOMYCIN SENSITIVE PROTEIN 1"/>
    <property type="match status" value="1"/>
</dbReference>
<dbReference type="AlphaFoldDB" id="A0A061ASI0"/>
<dbReference type="InterPro" id="IPR018810">
    <property type="entry name" value="UPF0662"/>
</dbReference>
<proteinExistence type="predicted"/>
<organism evidence="2">
    <name type="scientific">Cyberlindnera fabianii</name>
    <name type="common">Yeast</name>
    <name type="synonym">Hansenula fabianii</name>
    <dbReference type="NCBI Taxonomy" id="36022"/>
    <lineage>
        <taxon>Eukaryota</taxon>
        <taxon>Fungi</taxon>
        <taxon>Dikarya</taxon>
        <taxon>Ascomycota</taxon>
        <taxon>Saccharomycotina</taxon>
        <taxon>Saccharomycetes</taxon>
        <taxon>Phaffomycetales</taxon>
        <taxon>Phaffomycetaceae</taxon>
        <taxon>Cyberlindnera</taxon>
    </lineage>
</organism>
<reference evidence="2" key="1">
    <citation type="journal article" date="2014" name="Genome Announc.">
        <title>Genome sequence of the yeast Cyberlindnera fabianii (Hansenula fabianii).</title>
        <authorList>
            <person name="Freel K.C."/>
            <person name="Sarilar V."/>
            <person name="Neuveglise C."/>
            <person name="Devillers H."/>
            <person name="Friedrich A."/>
            <person name="Schacherer J."/>
        </authorList>
    </citation>
    <scope>NUCLEOTIDE SEQUENCE</scope>
    <source>
        <strain evidence="2">YJS4271</strain>
    </source>
</reference>
<dbReference type="PANTHER" id="PTHR28086">
    <property type="entry name" value="UPF0662 PROTEIN YPL260W"/>
    <property type="match status" value="1"/>
</dbReference>
<sequence length="553" mass="62768">MGMWREWRAVHTPSSRTTTGGCRLSRVGPEGTAYTIDKSCHWHHLQLCSLVIDSPTTTPMPHTNDIPDSEKHIFDELSAVRVKLANLKKDRTQYLNSKDVFSEYRSVLELVSQLKDIRKTTKDHTSGNRVDQVLDDVFQLLSLFFITVGLTKTAPATYASLTTVQRLLEHLNESRVYTHHDLQPIKERLTEISQIVNDDKTVEGEEDSLLKDKLQECIDEYKGVENKVEDVDPSLQSLLEKLVALRRKLLSLASRPDYDKNELQAIATELHELGTHRDGSGKFKSLETGAVGKSGQSVLNGLFDGCSTLINDLEAHNFKLNESLLPVYNRLLKLKTTLEDLLVTRRWTLRETDLYTYQKDLQEIDDLRVNGTFPIKDGSSSTKGQSVLLYLLRRCYAIVYKLLESSEPVSEALQPIHNQLSTVRRCLLDLKRMGGINSLRELYPYQMKLASLDNLREDGKFIVDGQIPEGQGTLNALLAECYDICEEMKIESDERGEQCDVTIEDSEAENQYDNDDDDDDDDDEEEETDTGFEDDTDYPPSYAPSISESENVN</sequence>
<protein>
    <submittedName>
        <fullName evidence="2">CYFA0S05e02124g1_1</fullName>
    </submittedName>
</protein>
<evidence type="ECO:0000256" key="1">
    <source>
        <dbReference type="SAM" id="MobiDB-lite"/>
    </source>
</evidence>
<dbReference type="VEuPathDB" id="FungiDB:BON22_2179"/>
<feature type="region of interest" description="Disordered" evidence="1">
    <location>
        <begin position="493"/>
        <end position="553"/>
    </location>
</feature>